<evidence type="ECO:0000256" key="5">
    <source>
        <dbReference type="SAM" id="SignalP"/>
    </source>
</evidence>
<dbReference type="InterPro" id="IPR043128">
    <property type="entry name" value="Rev_trsase/Diguanyl_cyclase"/>
</dbReference>
<organism evidence="7 8">
    <name type="scientific">Roseateles rivi</name>
    <dbReference type="NCBI Taxonomy" id="3299028"/>
    <lineage>
        <taxon>Bacteria</taxon>
        <taxon>Pseudomonadati</taxon>
        <taxon>Pseudomonadota</taxon>
        <taxon>Betaproteobacteria</taxon>
        <taxon>Burkholderiales</taxon>
        <taxon>Sphaerotilaceae</taxon>
        <taxon>Roseateles</taxon>
    </lineage>
</organism>
<dbReference type="Proteomes" id="UP001606099">
    <property type="component" value="Unassembled WGS sequence"/>
</dbReference>
<dbReference type="SMART" id="SM00267">
    <property type="entry name" value="GGDEF"/>
    <property type="match status" value="1"/>
</dbReference>
<feature type="signal peptide" evidence="5">
    <location>
        <begin position="1"/>
        <end position="19"/>
    </location>
</feature>
<dbReference type="Gene3D" id="3.30.70.270">
    <property type="match status" value="1"/>
</dbReference>
<evidence type="ECO:0000256" key="2">
    <source>
        <dbReference type="ARBA" id="ARBA00034247"/>
    </source>
</evidence>
<evidence type="ECO:0000256" key="3">
    <source>
        <dbReference type="SAM" id="Coils"/>
    </source>
</evidence>
<dbReference type="RefSeq" id="WP_394459534.1">
    <property type="nucleotide sequence ID" value="NZ_JBIGHZ010000002.1"/>
</dbReference>
<dbReference type="InterPro" id="IPR011990">
    <property type="entry name" value="TPR-like_helical_dom_sf"/>
</dbReference>
<keyword evidence="3" id="KW-0175">Coiled coil</keyword>
<proteinExistence type="predicted"/>
<keyword evidence="5" id="KW-0732">Signal</keyword>
<name>A0ABW7FU26_9BURK</name>
<keyword evidence="7" id="KW-0548">Nucleotidyltransferase</keyword>
<dbReference type="EMBL" id="JBIGHZ010000002">
    <property type="protein sequence ID" value="MFG6447827.1"/>
    <property type="molecule type" value="Genomic_DNA"/>
</dbReference>
<dbReference type="PANTHER" id="PTHR45138:SF9">
    <property type="entry name" value="DIGUANYLATE CYCLASE DGCM-RELATED"/>
    <property type="match status" value="1"/>
</dbReference>
<dbReference type="PANTHER" id="PTHR45138">
    <property type="entry name" value="REGULATORY COMPONENTS OF SENSORY TRANSDUCTION SYSTEM"/>
    <property type="match status" value="1"/>
</dbReference>
<reference evidence="7 8" key="1">
    <citation type="submission" date="2024-08" db="EMBL/GenBank/DDBJ databases">
        <authorList>
            <person name="Lu H."/>
        </authorList>
    </citation>
    <scope>NUCLEOTIDE SEQUENCE [LARGE SCALE GENOMIC DNA]</scope>
    <source>
        <strain evidence="7 8">BYS180W</strain>
    </source>
</reference>
<keyword evidence="4" id="KW-0472">Membrane</keyword>
<evidence type="ECO:0000313" key="7">
    <source>
        <dbReference type="EMBL" id="MFG6447827.1"/>
    </source>
</evidence>
<gene>
    <name evidence="7" type="ORF">ACG0Z6_06150</name>
</gene>
<feature type="domain" description="GGDEF" evidence="6">
    <location>
        <begin position="511"/>
        <end position="646"/>
    </location>
</feature>
<accession>A0ABW7FU26</accession>
<dbReference type="SUPFAM" id="SSF48452">
    <property type="entry name" value="TPR-like"/>
    <property type="match status" value="1"/>
</dbReference>
<dbReference type="EC" id="2.7.7.65" evidence="1"/>
<dbReference type="InterPro" id="IPR029787">
    <property type="entry name" value="Nucleotide_cyclase"/>
</dbReference>
<comment type="caution">
    <text evidence="7">The sequence shown here is derived from an EMBL/GenBank/DDBJ whole genome shotgun (WGS) entry which is preliminary data.</text>
</comment>
<dbReference type="SUPFAM" id="SSF55073">
    <property type="entry name" value="Nucleotide cyclase"/>
    <property type="match status" value="1"/>
</dbReference>
<dbReference type="InterPro" id="IPR000160">
    <property type="entry name" value="GGDEF_dom"/>
</dbReference>
<dbReference type="PROSITE" id="PS50887">
    <property type="entry name" value="GGDEF"/>
    <property type="match status" value="1"/>
</dbReference>
<comment type="catalytic activity">
    <reaction evidence="2">
        <text>2 GTP = 3',3'-c-di-GMP + 2 diphosphate</text>
        <dbReference type="Rhea" id="RHEA:24898"/>
        <dbReference type="ChEBI" id="CHEBI:33019"/>
        <dbReference type="ChEBI" id="CHEBI:37565"/>
        <dbReference type="ChEBI" id="CHEBI:58805"/>
        <dbReference type="EC" id="2.7.7.65"/>
    </reaction>
</comment>
<sequence length="697" mass="77322">MTLWRLLPYALVLVGEVWAAGQADAMHHVNVVAPDPDIVSVPSPQPPPRHELPTHRQHRHATDALWELLLRDNESAQFRRAALESLERGLTHEQRRAMDADLTLAHAVVSQDRTVDLRGLSPGRAMLVQYHWADSRALAADKLHQALRLLEPGCEPLQAPSCDARAFWWALYLSTDALSKHGAYSDLLQAQRLAFDLAHKVGDITMVALSAGDLSDTLSNHGELKLAQAWLELARHFGQGSAWLQKQICGYETQALWNAGQLHPSSTALQCVLRASREAKDVSLEYWATLRWVFVLQAHGQAAQALRVAEQVRPMQADMKPIMQARMLHAESLALLKLGRYAQAEQNMARMSEVFPLADGLPPWQAMLHERADVLAAIGRWRHAMAALQQEREVASQVAANARAATLRQLKVRFDAERGRAQLQQAQREHAAQQSRLEQGRRSQQLVLGIAVVLGVMLVLGLVLLVLMRRSAAGLRAREAQLRRASERDTLTGLSNRRHFYTQMQQQGPAAAGAVYMVDIDQFKCINDRLGHACGDTVIATVAQRLQQCVREGDLVARWGGEEFVLWVRELTQADAAAFGERLLLAVCQQPVQVAQGELPVGVSVGFVAQGWCSAQPDWERALNWADLALYVAKHRGRGRAVGVQRVEASNLEQLDALCQEFEAACQRGVVQLRELLPEAPAPSAPHRRLAVAYPPQ</sequence>
<keyword evidence="7" id="KW-0808">Transferase</keyword>
<dbReference type="CDD" id="cd01949">
    <property type="entry name" value="GGDEF"/>
    <property type="match status" value="1"/>
</dbReference>
<evidence type="ECO:0000256" key="1">
    <source>
        <dbReference type="ARBA" id="ARBA00012528"/>
    </source>
</evidence>
<dbReference type="NCBIfam" id="TIGR00254">
    <property type="entry name" value="GGDEF"/>
    <property type="match status" value="1"/>
</dbReference>
<feature type="transmembrane region" description="Helical" evidence="4">
    <location>
        <begin position="446"/>
        <end position="468"/>
    </location>
</feature>
<evidence type="ECO:0000259" key="6">
    <source>
        <dbReference type="PROSITE" id="PS50887"/>
    </source>
</evidence>
<dbReference type="Gene3D" id="1.25.40.10">
    <property type="entry name" value="Tetratricopeptide repeat domain"/>
    <property type="match status" value="1"/>
</dbReference>
<keyword evidence="4" id="KW-0812">Transmembrane</keyword>
<dbReference type="InterPro" id="IPR050469">
    <property type="entry name" value="Diguanylate_Cyclase"/>
</dbReference>
<evidence type="ECO:0000313" key="8">
    <source>
        <dbReference type="Proteomes" id="UP001606099"/>
    </source>
</evidence>
<dbReference type="Pfam" id="PF00990">
    <property type="entry name" value="GGDEF"/>
    <property type="match status" value="1"/>
</dbReference>
<evidence type="ECO:0000256" key="4">
    <source>
        <dbReference type="SAM" id="Phobius"/>
    </source>
</evidence>
<protein>
    <recommendedName>
        <fullName evidence="1">diguanylate cyclase</fullName>
        <ecNumber evidence="1">2.7.7.65</ecNumber>
    </recommendedName>
</protein>
<keyword evidence="8" id="KW-1185">Reference proteome</keyword>
<feature type="chain" id="PRO_5046952829" description="diguanylate cyclase" evidence="5">
    <location>
        <begin position="20"/>
        <end position="697"/>
    </location>
</feature>
<keyword evidence="4" id="KW-1133">Transmembrane helix</keyword>
<dbReference type="GO" id="GO:0052621">
    <property type="term" value="F:diguanylate cyclase activity"/>
    <property type="evidence" value="ECO:0007669"/>
    <property type="project" value="UniProtKB-EC"/>
</dbReference>
<feature type="coiled-coil region" evidence="3">
    <location>
        <begin position="385"/>
        <end position="443"/>
    </location>
</feature>